<dbReference type="Proteomes" id="UP000035760">
    <property type="component" value="Unassembled WGS sequence"/>
</dbReference>
<dbReference type="AlphaFoldDB" id="W6M3K8"/>
<dbReference type="InterPro" id="IPR009367">
    <property type="entry name" value="Elm1-like"/>
</dbReference>
<protein>
    <recommendedName>
        <fullName evidence="3">Nucleoside-diphosphate sugar epimerase</fullName>
    </recommendedName>
</protein>
<keyword evidence="2" id="KW-1185">Reference proteome</keyword>
<proteinExistence type="predicted"/>
<evidence type="ECO:0000313" key="1">
    <source>
        <dbReference type="EMBL" id="CDI02212.1"/>
    </source>
</evidence>
<gene>
    <name evidence="1" type="ORF">BN873_270008</name>
</gene>
<evidence type="ECO:0000313" key="2">
    <source>
        <dbReference type="Proteomes" id="UP000035760"/>
    </source>
</evidence>
<evidence type="ECO:0008006" key="3">
    <source>
        <dbReference type="Google" id="ProtNLM"/>
    </source>
</evidence>
<organism evidence="1 2">
    <name type="scientific">Candidatus Competibacter denitrificans Run_A_D11</name>
    <dbReference type="NCBI Taxonomy" id="1400863"/>
    <lineage>
        <taxon>Bacteria</taxon>
        <taxon>Pseudomonadati</taxon>
        <taxon>Pseudomonadota</taxon>
        <taxon>Gammaproteobacteria</taxon>
        <taxon>Candidatus Competibacteraceae</taxon>
        <taxon>Candidatus Competibacter</taxon>
    </lineage>
</organism>
<name>W6M3K8_9GAMM</name>
<dbReference type="Pfam" id="PF06258">
    <property type="entry name" value="Mito_fiss_Elm1"/>
    <property type="match status" value="1"/>
</dbReference>
<dbReference type="RefSeq" id="WP_171820429.1">
    <property type="nucleotide sequence ID" value="NZ_CBTJ020000033.1"/>
</dbReference>
<reference evidence="1" key="2">
    <citation type="submission" date="2014-03" db="EMBL/GenBank/DDBJ databases">
        <title>Candidatus Competibacter-lineage genomes retrieved from metagenomes reveal functional metabolic diversity.</title>
        <authorList>
            <person name="McIlroy S.J."/>
            <person name="Albertsen M."/>
            <person name="Andresen E.K."/>
            <person name="Saunders A.M."/>
            <person name="Kristiansen R."/>
            <person name="Stokholm-Bjerregaard M."/>
            <person name="Nielsen K.L."/>
            <person name="Nielsen P.H."/>
        </authorList>
    </citation>
    <scope>NUCLEOTIDE SEQUENCE</scope>
    <source>
        <strain evidence="1">Run_A_D11</strain>
    </source>
</reference>
<dbReference type="EMBL" id="CBTJ020000033">
    <property type="protein sequence ID" value="CDI02212.1"/>
    <property type="molecule type" value="Genomic_DNA"/>
</dbReference>
<sequence>MNKRPLRVWRFSDGKAGHDNQSGGLLEALRRLRPVEHHDLGASSTTTALAAWLFGRVPSVWRELPAPDLLLGAGHQTHLSLLAARKQRGGKAVVLMRPTLPLALFDLCLIPEHDAPPVRANVLTTRGALNRIQPSTVLESERGLLLIGGPSTHFGWDNTEIYQQITAVLQAHATMHWTLTTSRRTPADFLQGLPVAPDGRLGVIPVTATDRYWLPAQLAHAHQVWVTADSVSMVYEALTAGAAVGIFAVPLKRSNRISRGLDRLVEQGWLTPFARWRQTAQLTRPTGSFAEADRCAHWIITQWFG</sequence>
<accession>W6M3K8</accession>
<comment type="caution">
    <text evidence="1">The sequence shown here is derived from an EMBL/GenBank/DDBJ whole genome shotgun (WGS) entry which is preliminary data.</text>
</comment>
<dbReference type="STRING" id="1400863.BN873_270008"/>
<reference evidence="1" key="1">
    <citation type="submission" date="2013-07" db="EMBL/GenBank/DDBJ databases">
        <authorList>
            <person name="McIlroy S."/>
        </authorList>
    </citation>
    <scope>NUCLEOTIDE SEQUENCE [LARGE SCALE GENOMIC DNA]</scope>
    <source>
        <strain evidence="1">Run_A_D11</strain>
    </source>
</reference>